<feature type="region of interest" description="Disordered" evidence="4">
    <location>
        <begin position="159"/>
        <end position="180"/>
    </location>
</feature>
<name>A0ABM7LUU4_9ACTN</name>
<evidence type="ECO:0000256" key="1">
    <source>
        <dbReference type="ARBA" id="ARBA00010638"/>
    </source>
</evidence>
<dbReference type="Proteomes" id="UP000676967">
    <property type="component" value="Chromosome"/>
</dbReference>
<dbReference type="SUPFAM" id="SSF100950">
    <property type="entry name" value="NagB/RpiA/CoA transferase-like"/>
    <property type="match status" value="2"/>
</dbReference>
<dbReference type="EMBL" id="AP023356">
    <property type="protein sequence ID" value="BCJ43014.1"/>
    <property type="molecule type" value="Genomic_DNA"/>
</dbReference>
<dbReference type="Gene3D" id="3.40.50.10420">
    <property type="entry name" value="NagB/RpiA/CoA transferase-like"/>
    <property type="match status" value="1"/>
</dbReference>
<evidence type="ECO:0008006" key="7">
    <source>
        <dbReference type="Google" id="ProtNLM"/>
    </source>
</evidence>
<dbReference type="InterPro" id="IPR002698">
    <property type="entry name" value="FTHF_cligase"/>
</dbReference>
<keyword evidence="3" id="KW-0067">ATP-binding</keyword>
<dbReference type="PANTHER" id="PTHR23407:SF1">
    <property type="entry name" value="5-FORMYLTETRAHYDROFOLATE CYCLO-LIGASE"/>
    <property type="match status" value="1"/>
</dbReference>
<evidence type="ECO:0000313" key="5">
    <source>
        <dbReference type="EMBL" id="BCJ43014.1"/>
    </source>
</evidence>
<keyword evidence="6" id="KW-1185">Reference proteome</keyword>
<evidence type="ECO:0000256" key="2">
    <source>
        <dbReference type="ARBA" id="ARBA00022741"/>
    </source>
</evidence>
<dbReference type="PANTHER" id="PTHR23407">
    <property type="entry name" value="ATPASE INHIBITOR/5-FORMYLTETRAHYDROFOLATE CYCLO-LIGASE"/>
    <property type="match status" value="1"/>
</dbReference>
<organism evidence="5 6">
    <name type="scientific">Actinoplanes ianthinogenes</name>
    <dbReference type="NCBI Taxonomy" id="122358"/>
    <lineage>
        <taxon>Bacteria</taxon>
        <taxon>Bacillati</taxon>
        <taxon>Actinomycetota</taxon>
        <taxon>Actinomycetes</taxon>
        <taxon>Micromonosporales</taxon>
        <taxon>Micromonosporaceae</taxon>
        <taxon>Actinoplanes</taxon>
    </lineage>
</organism>
<evidence type="ECO:0000256" key="4">
    <source>
        <dbReference type="SAM" id="MobiDB-lite"/>
    </source>
</evidence>
<proteinExistence type="inferred from homology"/>
<reference evidence="5 6" key="1">
    <citation type="submission" date="2020-08" db="EMBL/GenBank/DDBJ databases">
        <title>Whole genome shotgun sequence of Actinoplanes ianthinogenes NBRC 13996.</title>
        <authorList>
            <person name="Komaki H."/>
            <person name="Tamura T."/>
        </authorList>
    </citation>
    <scope>NUCLEOTIDE SEQUENCE [LARGE SCALE GENOMIC DNA]</scope>
    <source>
        <strain evidence="5 6">NBRC 13996</strain>
    </source>
</reference>
<evidence type="ECO:0000256" key="3">
    <source>
        <dbReference type="ARBA" id="ARBA00022840"/>
    </source>
</evidence>
<dbReference type="InterPro" id="IPR037171">
    <property type="entry name" value="NagB/RpiA_transferase-like"/>
</dbReference>
<sequence>MPVLLPDNDLDWAAYTGTLAPAARGLQEPPGPRLGVTAHRTADLILVPALAVSRDGLRLGRGGGSYDRALSRLPHDNPAPALPRLPHGTPDGQALPGFPHGASGDPVLPGLPHGTPGDPALPRLPDTERDNPDLARSRHPGPLVVALLYDHEALDQVPAEPHDRPVHGILTPSGFFPRPA</sequence>
<keyword evidence="2" id="KW-0547">Nucleotide-binding</keyword>
<protein>
    <recommendedName>
        <fullName evidence="7">5-formyltetrahydrofolate cyclo-ligase</fullName>
    </recommendedName>
</protein>
<dbReference type="Pfam" id="PF01812">
    <property type="entry name" value="5-FTHF_cyc-lig"/>
    <property type="match status" value="1"/>
</dbReference>
<dbReference type="InterPro" id="IPR024185">
    <property type="entry name" value="FTHF_cligase-like_sf"/>
</dbReference>
<accession>A0ABM7LUU4</accession>
<comment type="similarity">
    <text evidence="1">Belongs to the 5-formyltetrahydrofolate cyclo-ligase family.</text>
</comment>
<evidence type="ECO:0000313" key="6">
    <source>
        <dbReference type="Proteomes" id="UP000676967"/>
    </source>
</evidence>
<gene>
    <name evidence="5" type="ORF">Aiant_36710</name>
</gene>
<feature type="region of interest" description="Disordered" evidence="4">
    <location>
        <begin position="68"/>
        <end position="138"/>
    </location>
</feature>
<feature type="compositionally biased region" description="Basic and acidic residues" evidence="4">
    <location>
        <begin position="125"/>
        <end position="136"/>
    </location>
</feature>